<organism evidence="2">
    <name type="scientific">Anguilla anguilla</name>
    <name type="common">European freshwater eel</name>
    <name type="synonym">Muraena anguilla</name>
    <dbReference type="NCBI Taxonomy" id="7936"/>
    <lineage>
        <taxon>Eukaryota</taxon>
        <taxon>Metazoa</taxon>
        <taxon>Chordata</taxon>
        <taxon>Craniata</taxon>
        <taxon>Vertebrata</taxon>
        <taxon>Euteleostomi</taxon>
        <taxon>Actinopterygii</taxon>
        <taxon>Neopterygii</taxon>
        <taxon>Teleostei</taxon>
        <taxon>Anguilliformes</taxon>
        <taxon>Anguillidae</taxon>
        <taxon>Anguilla</taxon>
    </lineage>
</organism>
<reference evidence="2" key="1">
    <citation type="submission" date="2014-11" db="EMBL/GenBank/DDBJ databases">
        <authorList>
            <person name="Amaro Gonzalez C."/>
        </authorList>
    </citation>
    <scope>NUCLEOTIDE SEQUENCE</scope>
</reference>
<feature type="compositionally biased region" description="Basic and acidic residues" evidence="1">
    <location>
        <begin position="38"/>
        <end position="48"/>
    </location>
</feature>
<sequence length="48" mass="5278">MYSVNFPQDIAFDAFVSLGSTVVISCPPSPHSRINKKGIGDRKNKVKK</sequence>
<proteinExistence type="predicted"/>
<reference evidence="2" key="2">
    <citation type="journal article" date="2015" name="Fish Shellfish Immunol.">
        <title>Early steps in the European eel (Anguilla anguilla)-Vibrio vulnificus interaction in the gills: Role of the RtxA13 toxin.</title>
        <authorList>
            <person name="Callol A."/>
            <person name="Pajuelo D."/>
            <person name="Ebbesson L."/>
            <person name="Teles M."/>
            <person name="MacKenzie S."/>
            <person name="Amaro C."/>
        </authorList>
    </citation>
    <scope>NUCLEOTIDE SEQUENCE</scope>
</reference>
<name>A0A0E9RBX6_ANGAN</name>
<dbReference type="EMBL" id="GBXM01082305">
    <property type="protein sequence ID" value="JAH26272.1"/>
    <property type="molecule type" value="Transcribed_RNA"/>
</dbReference>
<evidence type="ECO:0000313" key="2">
    <source>
        <dbReference type="EMBL" id="JAH26272.1"/>
    </source>
</evidence>
<feature type="region of interest" description="Disordered" evidence="1">
    <location>
        <begin position="29"/>
        <end position="48"/>
    </location>
</feature>
<evidence type="ECO:0000256" key="1">
    <source>
        <dbReference type="SAM" id="MobiDB-lite"/>
    </source>
</evidence>
<dbReference type="AlphaFoldDB" id="A0A0E9RBX6"/>
<protein>
    <submittedName>
        <fullName evidence="2">Uncharacterized protein</fullName>
    </submittedName>
</protein>
<accession>A0A0E9RBX6</accession>